<dbReference type="HOGENOM" id="CLU_844725_0_0_1"/>
<organism evidence="2">
    <name type="scientific">Cryptococcus bacillisporus CA1280</name>
    <dbReference type="NCBI Taxonomy" id="1296109"/>
    <lineage>
        <taxon>Eukaryota</taxon>
        <taxon>Fungi</taxon>
        <taxon>Dikarya</taxon>
        <taxon>Basidiomycota</taxon>
        <taxon>Agaricomycotina</taxon>
        <taxon>Tremellomycetes</taxon>
        <taxon>Tremellales</taxon>
        <taxon>Cryptococcaceae</taxon>
        <taxon>Cryptococcus</taxon>
        <taxon>Cryptococcus gattii species complex</taxon>
    </lineage>
</organism>
<feature type="compositionally biased region" description="Basic and acidic residues" evidence="1">
    <location>
        <begin position="77"/>
        <end position="87"/>
    </location>
</feature>
<feature type="region of interest" description="Disordered" evidence="1">
    <location>
        <begin position="284"/>
        <end position="303"/>
    </location>
</feature>
<protein>
    <submittedName>
        <fullName evidence="2">Uncharacterized protein</fullName>
    </submittedName>
</protein>
<feature type="region of interest" description="Disordered" evidence="1">
    <location>
        <begin position="77"/>
        <end position="231"/>
    </location>
</feature>
<proteinExistence type="predicted"/>
<dbReference type="OrthoDB" id="2565254at2759"/>
<accession>A0A0D0VH22</accession>
<sequence length="332" mass="37102">MLAPRTIHTHRSYVHPTTSKKNVNKENAHALPSKTPSRIGGKQLIGPATGIRMGLGVKTEGKDRNVLLQQVEGKGMGREMDEIEPKRLFVNSSKDSIPPSKSLASMPPIPSLPTRTPAPRRNIPSQSQTLRTPAPTLKFAETQPTPLPSASRSRRRSRQSLSSTPDKGDLSSDKQKGQQFVTPAPVRWEEELSLGSVEVEHLEDVEELEEEEDGELEYMPPPVQELPYDPGWDVPDLREIFGKIATMPLLFGIGNEMPEPPELIFQEEEIDRRRFCKTVDDEDLEEEWLKPKSRPAPKTVGPTLARAPLYSHKYATKKCNNGSINMAKKRAP</sequence>
<feature type="region of interest" description="Disordered" evidence="1">
    <location>
        <begin position="1"/>
        <end position="46"/>
    </location>
</feature>
<name>A0A0D0VH22_CRYGA</name>
<evidence type="ECO:0000256" key="1">
    <source>
        <dbReference type="SAM" id="MobiDB-lite"/>
    </source>
</evidence>
<evidence type="ECO:0000313" key="2">
    <source>
        <dbReference type="EMBL" id="KIR44105.1"/>
    </source>
</evidence>
<feature type="compositionally biased region" description="Acidic residues" evidence="1">
    <location>
        <begin position="201"/>
        <end position="216"/>
    </location>
</feature>
<reference evidence="2" key="1">
    <citation type="submission" date="2015-01" db="EMBL/GenBank/DDBJ databases">
        <title>The Genome Sequence of Cryptococcus gattii CA1280.</title>
        <authorList>
            <consortium name="The Broad Institute Genomics Platform"/>
            <person name="Cuomo C."/>
            <person name="Litvintseva A."/>
            <person name="Chen Y."/>
            <person name="Heitman J."/>
            <person name="Sun S."/>
            <person name="Springer D."/>
            <person name="Dromer F."/>
            <person name="Young S."/>
            <person name="Zeng Q."/>
            <person name="Gargeya S."/>
            <person name="Abouelleil A."/>
            <person name="Alvarado L."/>
            <person name="Chapman S.B."/>
            <person name="Gainer-Dewar J."/>
            <person name="Goldberg J."/>
            <person name="Griggs A."/>
            <person name="Gujja S."/>
            <person name="Hansen M."/>
            <person name="Howarth C."/>
            <person name="Imamovic A."/>
            <person name="Larimer J."/>
            <person name="Murphy C."/>
            <person name="Naylor J."/>
            <person name="Pearson M."/>
            <person name="Priest M."/>
            <person name="Roberts A."/>
            <person name="Saif S."/>
            <person name="Shea T."/>
            <person name="Sykes S."/>
            <person name="Wortman J."/>
            <person name="Nusbaum C."/>
            <person name="Birren B."/>
        </authorList>
    </citation>
    <scope>NUCLEOTIDE SEQUENCE [LARGE SCALE GENOMIC DNA]</scope>
    <source>
        <strain evidence="2">CA1280</strain>
    </source>
</reference>
<feature type="compositionally biased region" description="Basic and acidic residues" evidence="1">
    <location>
        <begin position="166"/>
        <end position="176"/>
    </location>
</feature>
<dbReference type="AlphaFoldDB" id="A0A0D0VH22"/>
<gene>
    <name evidence="2" type="ORF">I312_06687</name>
</gene>
<dbReference type="EMBL" id="KN848017">
    <property type="protein sequence ID" value="KIR44105.1"/>
    <property type="molecule type" value="Genomic_DNA"/>
</dbReference>